<feature type="compositionally biased region" description="Polar residues" evidence="15">
    <location>
        <begin position="169"/>
        <end position="183"/>
    </location>
</feature>
<comment type="catalytic activity">
    <reaction evidence="1">
        <text>S-ubiquitinyl-[E2 ubiquitin-conjugating enzyme]-L-cysteine + [acceptor protein]-L-lysine = [E2 ubiquitin-conjugating enzyme]-L-cysteine + N(6)-ubiquitinyl-[acceptor protein]-L-lysine.</text>
        <dbReference type="EC" id="2.3.2.27"/>
    </reaction>
</comment>
<evidence type="ECO:0000256" key="9">
    <source>
        <dbReference type="ARBA" id="ARBA00022786"/>
    </source>
</evidence>
<keyword evidence="8 14" id="KW-0863">Zinc-finger</keyword>
<feature type="region of interest" description="Disordered" evidence="15">
    <location>
        <begin position="1"/>
        <end position="21"/>
    </location>
</feature>
<evidence type="ECO:0000256" key="5">
    <source>
        <dbReference type="ARBA" id="ARBA00022679"/>
    </source>
</evidence>
<feature type="transmembrane region" description="Helical" evidence="16">
    <location>
        <begin position="37"/>
        <end position="61"/>
    </location>
</feature>
<dbReference type="SUPFAM" id="SSF57850">
    <property type="entry name" value="RING/U-box"/>
    <property type="match status" value="1"/>
</dbReference>
<keyword evidence="9" id="KW-0833">Ubl conjugation pathway</keyword>
<evidence type="ECO:0000256" key="7">
    <source>
        <dbReference type="ARBA" id="ARBA00022723"/>
    </source>
</evidence>
<dbReference type="Pfam" id="PF13639">
    <property type="entry name" value="zf-RING_2"/>
    <property type="match status" value="1"/>
</dbReference>
<evidence type="ECO:0000256" key="15">
    <source>
        <dbReference type="SAM" id="MobiDB-lite"/>
    </source>
</evidence>
<organism evidence="18 19">
    <name type="scientific">Crotalaria pallida</name>
    <name type="common">Smooth rattlebox</name>
    <name type="synonym">Crotalaria striata</name>
    <dbReference type="NCBI Taxonomy" id="3830"/>
    <lineage>
        <taxon>Eukaryota</taxon>
        <taxon>Viridiplantae</taxon>
        <taxon>Streptophyta</taxon>
        <taxon>Embryophyta</taxon>
        <taxon>Tracheophyta</taxon>
        <taxon>Spermatophyta</taxon>
        <taxon>Magnoliopsida</taxon>
        <taxon>eudicotyledons</taxon>
        <taxon>Gunneridae</taxon>
        <taxon>Pentapetalae</taxon>
        <taxon>rosids</taxon>
        <taxon>fabids</taxon>
        <taxon>Fabales</taxon>
        <taxon>Fabaceae</taxon>
        <taxon>Papilionoideae</taxon>
        <taxon>50 kb inversion clade</taxon>
        <taxon>genistoids sensu lato</taxon>
        <taxon>core genistoids</taxon>
        <taxon>Crotalarieae</taxon>
        <taxon>Crotalaria</taxon>
    </lineage>
</organism>
<evidence type="ECO:0000256" key="13">
    <source>
        <dbReference type="ARBA" id="ARBA00024209"/>
    </source>
</evidence>
<comment type="similarity">
    <text evidence="13">Belongs to the RING-type zinc finger family. ATL subfamily.</text>
</comment>
<comment type="subcellular location">
    <subcellularLocation>
        <location evidence="2">Membrane</location>
        <topology evidence="2">Single-pass membrane protein</topology>
    </subcellularLocation>
</comment>
<evidence type="ECO:0000313" key="19">
    <source>
        <dbReference type="Proteomes" id="UP001372338"/>
    </source>
</evidence>
<gene>
    <name evidence="18" type="ORF">RIF29_13576</name>
</gene>
<feature type="region of interest" description="Disordered" evidence="15">
    <location>
        <begin position="169"/>
        <end position="202"/>
    </location>
</feature>
<keyword evidence="6 16" id="KW-0812">Transmembrane</keyword>
<proteinExistence type="inferred from homology"/>
<sequence length="225" mass="25155">MSSGSYYYSPTATATSSSDDDCCSTRSDVSASTELKIYRAFIFAVPIFFTFILLFLFYIFYLRPRRVDWSSLRMRPLAVLDNNSILTQSDVGLKKELREMLPIIVYKESFSVKDTQCSVCLLEYQSEDRLQQIPACGHTFHMSCIDLWLASHSTCPLCRLSLLASAKSSTETSNIQSNEETQATELPETRSTSPPETTALQNVSVEVAAGAHNIDVEGENARNNQ</sequence>
<keyword evidence="19" id="KW-1185">Reference proteome</keyword>
<evidence type="ECO:0000256" key="14">
    <source>
        <dbReference type="PROSITE-ProRule" id="PRU00175"/>
    </source>
</evidence>
<evidence type="ECO:0000259" key="17">
    <source>
        <dbReference type="PROSITE" id="PS50089"/>
    </source>
</evidence>
<dbReference type="GO" id="GO:0008270">
    <property type="term" value="F:zinc ion binding"/>
    <property type="evidence" value="ECO:0007669"/>
    <property type="project" value="UniProtKB-KW"/>
</dbReference>
<evidence type="ECO:0000256" key="11">
    <source>
        <dbReference type="ARBA" id="ARBA00022989"/>
    </source>
</evidence>
<dbReference type="Gene3D" id="3.30.40.10">
    <property type="entry name" value="Zinc/RING finger domain, C3HC4 (zinc finger)"/>
    <property type="match status" value="1"/>
</dbReference>
<dbReference type="AlphaFoldDB" id="A0AAN9IPL0"/>
<dbReference type="PANTHER" id="PTHR46913">
    <property type="entry name" value="RING-H2 FINGER PROTEIN ATL16"/>
    <property type="match status" value="1"/>
</dbReference>
<feature type="domain" description="RING-type" evidence="17">
    <location>
        <begin position="117"/>
        <end position="159"/>
    </location>
</feature>
<evidence type="ECO:0000256" key="12">
    <source>
        <dbReference type="ARBA" id="ARBA00023136"/>
    </source>
</evidence>
<dbReference type="FunFam" id="3.30.40.10:FF:000503">
    <property type="entry name" value="RING-H2 finger protein ATL7"/>
    <property type="match status" value="1"/>
</dbReference>
<evidence type="ECO:0000256" key="3">
    <source>
        <dbReference type="ARBA" id="ARBA00004906"/>
    </source>
</evidence>
<protein>
    <recommendedName>
        <fullName evidence="4">RING-type E3 ubiquitin transferase</fullName>
        <ecNumber evidence="4">2.3.2.27</ecNumber>
    </recommendedName>
</protein>
<comment type="caution">
    <text evidence="18">The sequence shown here is derived from an EMBL/GenBank/DDBJ whole genome shotgun (WGS) entry which is preliminary data.</text>
</comment>
<evidence type="ECO:0000256" key="4">
    <source>
        <dbReference type="ARBA" id="ARBA00012483"/>
    </source>
</evidence>
<evidence type="ECO:0000256" key="6">
    <source>
        <dbReference type="ARBA" id="ARBA00022692"/>
    </source>
</evidence>
<dbReference type="EMBL" id="JAYWIO010000002">
    <property type="protein sequence ID" value="KAK7283829.1"/>
    <property type="molecule type" value="Genomic_DNA"/>
</dbReference>
<dbReference type="InterPro" id="IPR013083">
    <property type="entry name" value="Znf_RING/FYVE/PHD"/>
</dbReference>
<keyword evidence="5" id="KW-0808">Transferase</keyword>
<keyword evidence="10" id="KW-0862">Zinc</keyword>
<feature type="compositionally biased region" description="Low complexity" evidence="15">
    <location>
        <begin position="1"/>
        <end position="17"/>
    </location>
</feature>
<dbReference type="PROSITE" id="PS50089">
    <property type="entry name" value="ZF_RING_2"/>
    <property type="match status" value="1"/>
</dbReference>
<dbReference type="CDD" id="cd16461">
    <property type="entry name" value="RING-H2_EL5-like"/>
    <property type="match status" value="1"/>
</dbReference>
<evidence type="ECO:0000256" key="2">
    <source>
        <dbReference type="ARBA" id="ARBA00004167"/>
    </source>
</evidence>
<reference evidence="18 19" key="1">
    <citation type="submission" date="2024-01" db="EMBL/GenBank/DDBJ databases">
        <title>The genomes of 5 underutilized Papilionoideae crops provide insights into root nodulation and disease resistanc.</title>
        <authorList>
            <person name="Yuan L."/>
        </authorList>
    </citation>
    <scope>NUCLEOTIDE SEQUENCE [LARGE SCALE GENOMIC DNA]</scope>
    <source>
        <strain evidence="18">ZHUSHIDOU_FW_LH</strain>
        <tissue evidence="18">Leaf</tissue>
    </source>
</reference>
<dbReference type="PANTHER" id="PTHR46913:SF23">
    <property type="entry name" value="E3 UBIQUITIN-PROTEIN LIGASE RHA4A-RELATED"/>
    <property type="match status" value="1"/>
</dbReference>
<dbReference type="SMART" id="SM00184">
    <property type="entry name" value="RING"/>
    <property type="match status" value="1"/>
</dbReference>
<name>A0AAN9IPL0_CROPI</name>
<comment type="pathway">
    <text evidence="3">Protein modification; protein ubiquitination.</text>
</comment>
<keyword evidence="12 16" id="KW-0472">Membrane</keyword>
<evidence type="ECO:0000256" key="10">
    <source>
        <dbReference type="ARBA" id="ARBA00022833"/>
    </source>
</evidence>
<evidence type="ECO:0000256" key="8">
    <source>
        <dbReference type="ARBA" id="ARBA00022771"/>
    </source>
</evidence>
<dbReference type="GO" id="GO:0061630">
    <property type="term" value="F:ubiquitin protein ligase activity"/>
    <property type="evidence" value="ECO:0007669"/>
    <property type="project" value="UniProtKB-EC"/>
</dbReference>
<dbReference type="Proteomes" id="UP001372338">
    <property type="component" value="Unassembled WGS sequence"/>
</dbReference>
<dbReference type="GO" id="GO:0016567">
    <property type="term" value="P:protein ubiquitination"/>
    <property type="evidence" value="ECO:0007669"/>
    <property type="project" value="InterPro"/>
</dbReference>
<keyword evidence="11 16" id="KW-1133">Transmembrane helix</keyword>
<evidence type="ECO:0000256" key="16">
    <source>
        <dbReference type="SAM" id="Phobius"/>
    </source>
</evidence>
<dbReference type="EC" id="2.3.2.27" evidence="4"/>
<dbReference type="GO" id="GO:0016020">
    <property type="term" value="C:membrane"/>
    <property type="evidence" value="ECO:0007669"/>
    <property type="project" value="UniProtKB-SubCell"/>
</dbReference>
<accession>A0AAN9IPL0</accession>
<dbReference type="InterPro" id="IPR044600">
    <property type="entry name" value="ATL1/ATL16-like"/>
</dbReference>
<evidence type="ECO:0000256" key="1">
    <source>
        <dbReference type="ARBA" id="ARBA00000900"/>
    </source>
</evidence>
<feature type="compositionally biased region" description="Low complexity" evidence="15">
    <location>
        <begin position="184"/>
        <end position="198"/>
    </location>
</feature>
<evidence type="ECO:0000313" key="18">
    <source>
        <dbReference type="EMBL" id="KAK7283829.1"/>
    </source>
</evidence>
<dbReference type="InterPro" id="IPR001841">
    <property type="entry name" value="Znf_RING"/>
</dbReference>
<keyword evidence="7" id="KW-0479">Metal-binding</keyword>